<sequence length="515" mass="55440">MVHTPNIMMAAGTTQLLEKQNEKSEYYRRAPAHIRSYEDAVAYAPNQAYIGRLKPDDLKNIKRPWYENPLPGAERFGPYGEIMPEDEFYGLMAMADAFDLVMLEKGFALEIKQKLSAHPLMTDQDLARIKTGTDMETIRQLLGQGAIELTYHGHTVGCIKKAHDVDENLSAHTMLENIATKASAVLALRHLIKNAGISPWGIDYIIECSEEACGDMNQRGGGNFAKAVGEVAGCVNATGADIRGFCAGPSHALVNAAALVSAGIFKNVAVVAGGAVAKLGMNGRDHVNKGMPLLEDMLGSFGILVTANDGKNPVIRTNSIGRHTIGSGASPQAVIQSIVYDPLERLGLKATDVDKFAPELQNPEITEPAGAGDVPKANFKMIAALAVRRGEIEKAAMETFIEEHGMPGFAPTQGHIPSGVPFIGHAKELILSGKMTRTMIIGKGSLFLGRMTNLFDGISFIIEKNPGIIPEEKPAAENVKEPAKATESKDISIYLAEAFREFADYLRARGKGDGT</sequence>
<dbReference type="Gene3D" id="3.40.47.10">
    <property type="match status" value="1"/>
</dbReference>
<dbReference type="InterPro" id="IPR016039">
    <property type="entry name" value="Thiolase-like"/>
</dbReference>
<name>A0A3G2R9Z3_9FIRM</name>
<dbReference type="EMBL" id="CP033169">
    <property type="protein sequence ID" value="AYO32189.1"/>
    <property type="molecule type" value="Genomic_DNA"/>
</dbReference>
<evidence type="ECO:0000259" key="1">
    <source>
        <dbReference type="Pfam" id="PF19364"/>
    </source>
</evidence>
<dbReference type="AlphaFoldDB" id="A0A3G2R9Z3"/>
<dbReference type="KEGG" id="bacg:D2962_04105"/>
<dbReference type="GO" id="GO:0016746">
    <property type="term" value="F:acyltransferase activity"/>
    <property type="evidence" value="ECO:0007669"/>
    <property type="project" value="InterPro"/>
</dbReference>
<dbReference type="SUPFAM" id="SSF53901">
    <property type="entry name" value="Thiolase-like"/>
    <property type="match status" value="1"/>
</dbReference>
<evidence type="ECO:0000313" key="3">
    <source>
        <dbReference type="Proteomes" id="UP000280960"/>
    </source>
</evidence>
<protein>
    <submittedName>
        <fullName evidence="2">Glycine reductase</fullName>
    </submittedName>
</protein>
<feature type="domain" description="DUF5940" evidence="1">
    <location>
        <begin position="333"/>
        <end position="506"/>
    </location>
</feature>
<accession>A0A3G2R9Z3</accession>
<dbReference type="Pfam" id="PF19364">
    <property type="entry name" value="DUF5940"/>
    <property type="match status" value="1"/>
</dbReference>
<gene>
    <name evidence="2" type="ORF">D2962_04105</name>
</gene>
<reference evidence="2 3" key="1">
    <citation type="submission" date="2018-10" db="EMBL/GenBank/DDBJ databases">
        <authorList>
            <person name="Zhang X."/>
        </authorList>
    </citation>
    <scope>NUCLEOTIDE SEQUENCE [LARGE SCALE GENOMIC DNA]</scope>
    <source>
        <strain evidence="2 3">SK-G1</strain>
    </source>
</reference>
<proteinExistence type="predicted"/>
<dbReference type="NCBIfam" id="NF040746">
    <property type="entry name" value="reduct_C_beta"/>
    <property type="match status" value="1"/>
</dbReference>
<evidence type="ECO:0000313" key="2">
    <source>
        <dbReference type="EMBL" id="AYO32189.1"/>
    </source>
</evidence>
<keyword evidence="3" id="KW-1185">Reference proteome</keyword>
<organism evidence="2 3">
    <name type="scientific">Biomaibacter acetigenes</name>
    <dbReference type="NCBI Taxonomy" id="2316383"/>
    <lineage>
        <taxon>Bacteria</taxon>
        <taxon>Bacillati</taxon>
        <taxon>Bacillota</taxon>
        <taxon>Clostridia</taxon>
        <taxon>Thermosediminibacterales</taxon>
        <taxon>Tepidanaerobacteraceae</taxon>
        <taxon>Biomaibacter</taxon>
    </lineage>
</organism>
<dbReference type="InterPro" id="IPR045984">
    <property type="entry name" value="DUF5940"/>
</dbReference>
<dbReference type="Proteomes" id="UP000280960">
    <property type="component" value="Chromosome"/>
</dbReference>